<comment type="similarity">
    <text evidence="1 3">Belongs to the type-B carboxylesterase/lipase family.</text>
</comment>
<dbReference type="eggNOG" id="COG2272">
    <property type="taxonomic scope" value="Bacteria"/>
</dbReference>
<dbReference type="Pfam" id="PF00135">
    <property type="entry name" value="COesterase"/>
    <property type="match status" value="1"/>
</dbReference>
<dbReference type="EMBL" id="BAEO01000065">
    <property type="protein sequence ID" value="GAC21901.1"/>
    <property type="molecule type" value="Genomic_DNA"/>
</dbReference>
<keyword evidence="3" id="KW-0732">Signal</keyword>
<dbReference type="InterPro" id="IPR019819">
    <property type="entry name" value="Carboxylesterase_B_CS"/>
</dbReference>
<evidence type="ECO:0000256" key="2">
    <source>
        <dbReference type="ARBA" id="ARBA00022801"/>
    </source>
</evidence>
<evidence type="ECO:0000259" key="4">
    <source>
        <dbReference type="Pfam" id="PF00135"/>
    </source>
</evidence>
<dbReference type="Proteomes" id="UP000006327">
    <property type="component" value="Unassembled WGS sequence"/>
</dbReference>
<dbReference type="PANTHER" id="PTHR11559">
    <property type="entry name" value="CARBOXYLESTERASE"/>
    <property type="match status" value="1"/>
</dbReference>
<dbReference type="EC" id="3.1.1.-" evidence="3"/>
<dbReference type="InterPro" id="IPR002018">
    <property type="entry name" value="CarbesteraseB"/>
</dbReference>
<evidence type="ECO:0000256" key="3">
    <source>
        <dbReference type="RuleBase" id="RU361235"/>
    </source>
</evidence>
<comment type="caution">
    <text evidence="5">The sequence shown here is derived from an EMBL/GenBank/DDBJ whole genome shotgun (WGS) entry which is preliminary data.</text>
</comment>
<dbReference type="PROSITE" id="PS00122">
    <property type="entry name" value="CARBOXYLESTERASE_B_1"/>
    <property type="match status" value="1"/>
</dbReference>
<dbReference type="Gene3D" id="3.40.50.1820">
    <property type="entry name" value="alpha/beta hydrolase"/>
    <property type="match status" value="1"/>
</dbReference>
<dbReference type="AlphaFoldDB" id="K6YD92"/>
<feature type="chain" id="PRO_5005138179" description="Carboxylic ester hydrolase" evidence="3">
    <location>
        <begin position="24"/>
        <end position="527"/>
    </location>
</feature>
<keyword evidence="2 3" id="KW-0378">Hydrolase</keyword>
<dbReference type="InterPro" id="IPR050309">
    <property type="entry name" value="Type-B_Carboxylest/Lipase"/>
</dbReference>
<feature type="signal peptide" evidence="3">
    <location>
        <begin position="1"/>
        <end position="23"/>
    </location>
</feature>
<dbReference type="PROSITE" id="PS00941">
    <property type="entry name" value="CARBOXYLESTERASE_B_2"/>
    <property type="match status" value="1"/>
</dbReference>
<evidence type="ECO:0000256" key="1">
    <source>
        <dbReference type="ARBA" id="ARBA00005964"/>
    </source>
</evidence>
<dbReference type="InterPro" id="IPR019826">
    <property type="entry name" value="Carboxylesterase_B_AS"/>
</dbReference>
<evidence type="ECO:0000313" key="6">
    <source>
        <dbReference type="Proteomes" id="UP000006327"/>
    </source>
</evidence>
<reference evidence="5 6" key="1">
    <citation type="journal article" date="2017" name="Antonie Van Leeuwenhoek">
        <title>Rhizobium rhizosphaerae sp. nov., a novel species isolated from rice rhizosphere.</title>
        <authorList>
            <person name="Zhao J.J."/>
            <person name="Zhang J."/>
            <person name="Zhang R.J."/>
            <person name="Zhang C.W."/>
            <person name="Yin H.Q."/>
            <person name="Zhang X.X."/>
        </authorList>
    </citation>
    <scope>NUCLEOTIDE SEQUENCE [LARGE SCALE GENOMIC DNA]</scope>
    <source>
        <strain evidence="5 6">BSs20135</strain>
    </source>
</reference>
<dbReference type="STRING" id="493475.GARC_4966"/>
<organism evidence="5 6">
    <name type="scientific">Paraglaciecola arctica BSs20135</name>
    <dbReference type="NCBI Taxonomy" id="493475"/>
    <lineage>
        <taxon>Bacteria</taxon>
        <taxon>Pseudomonadati</taxon>
        <taxon>Pseudomonadota</taxon>
        <taxon>Gammaproteobacteria</taxon>
        <taxon>Alteromonadales</taxon>
        <taxon>Alteromonadaceae</taxon>
        <taxon>Paraglaciecola</taxon>
    </lineage>
</organism>
<name>K6YD92_9ALTE</name>
<sequence length="527" mass="58433">MFSKKQLLTMMCFCVMAHGQLFAETKVNISSGALVGTGADSNKVVSFKGIPFAAPPVDELRWKAPQPVAPWQETRQATEFGPQCMQNLIYDDMKFRSSGMSEDCLYLNVWAPSKMQNQKRPVLLYFYGGGFVAGDGSERRYDGASMAHKDIVVITANYRLGLFGLMAHPLLSAETSYAGSGNYTFLDQVAALNWVVKNIAAFGGDPSRITIAGESAGSVAVSALMASPLSRNLIAGAIGESGAILGPPLMAVPLAEAYKKGQALVNAIASDKAKLSELRKIPATQLLSLANDAGITWFKPTIDNYFLPISPQELFAKKQFSQVPLLAGVNSQEASYHDILGENKPTITHYTEALQRLYPDSHEQVFNLYPAKNIEQVMDAAQDLASDRFISYGTYHWMDTVTQSSGKPSFYYRYEHIRPANIEKETPKIPPRGATHSAEIEYALGNLDVNKLYLWQEADYQVSKLMQQYFANFIKFGDPNGEDLPSWPEFSEDKFMTLSIIPEAQSTDTLKRRYAFHQKNLLKVKQK</sequence>
<proteinExistence type="inferred from homology"/>
<dbReference type="RefSeq" id="WP_007625355.1">
    <property type="nucleotide sequence ID" value="NZ_BAEO01000065.1"/>
</dbReference>
<dbReference type="ESTHER" id="9alte-k6yd92">
    <property type="family name" value="Carb_B_Bacteria"/>
</dbReference>
<protein>
    <recommendedName>
        <fullName evidence="3">Carboxylic ester hydrolase</fullName>
        <ecNumber evidence="3">3.1.1.-</ecNumber>
    </recommendedName>
</protein>
<gene>
    <name evidence="5" type="ORF">GARC_4966</name>
</gene>
<dbReference type="InterPro" id="IPR029058">
    <property type="entry name" value="AB_hydrolase_fold"/>
</dbReference>
<keyword evidence="6" id="KW-1185">Reference proteome</keyword>
<dbReference type="OrthoDB" id="9775851at2"/>
<accession>K6YD92</accession>
<evidence type="ECO:0000313" key="5">
    <source>
        <dbReference type="EMBL" id="GAC21901.1"/>
    </source>
</evidence>
<dbReference type="SUPFAM" id="SSF53474">
    <property type="entry name" value="alpha/beta-Hydrolases"/>
    <property type="match status" value="1"/>
</dbReference>
<dbReference type="GO" id="GO:0016787">
    <property type="term" value="F:hydrolase activity"/>
    <property type="evidence" value="ECO:0007669"/>
    <property type="project" value="UniProtKB-KW"/>
</dbReference>
<feature type="domain" description="Carboxylesterase type B" evidence="4">
    <location>
        <begin position="24"/>
        <end position="510"/>
    </location>
</feature>